<comment type="caution">
    <text evidence="1">The sequence shown here is derived from an EMBL/GenBank/DDBJ whole genome shotgun (WGS) entry which is preliminary data.</text>
</comment>
<gene>
    <name evidence="1" type="ORF">PVAP13_4KG387401</name>
</gene>
<reference evidence="1" key="1">
    <citation type="submission" date="2020-05" db="EMBL/GenBank/DDBJ databases">
        <title>WGS assembly of Panicum virgatum.</title>
        <authorList>
            <person name="Lovell J.T."/>
            <person name="Jenkins J."/>
            <person name="Shu S."/>
            <person name="Juenger T.E."/>
            <person name="Schmutz J."/>
        </authorList>
    </citation>
    <scope>NUCLEOTIDE SEQUENCE</scope>
    <source>
        <strain evidence="1">AP13</strain>
    </source>
</reference>
<protein>
    <submittedName>
        <fullName evidence="1">Uncharacterized protein</fullName>
    </submittedName>
</protein>
<evidence type="ECO:0000313" key="1">
    <source>
        <dbReference type="EMBL" id="KAG2613899.1"/>
    </source>
</evidence>
<name>A0A8T0U109_PANVG</name>
<dbReference type="PANTHER" id="PTHR36766:SF61">
    <property type="entry name" value="NB-ARC DOMAIN DISEASE RESISTANCE PROTEIN"/>
    <property type="match status" value="1"/>
</dbReference>
<dbReference type="InterPro" id="IPR032675">
    <property type="entry name" value="LRR_dom_sf"/>
</dbReference>
<accession>A0A8T0U109</accession>
<dbReference type="AlphaFoldDB" id="A0A8T0U109"/>
<organism evidence="1 2">
    <name type="scientific">Panicum virgatum</name>
    <name type="common">Blackwell switchgrass</name>
    <dbReference type="NCBI Taxonomy" id="38727"/>
    <lineage>
        <taxon>Eukaryota</taxon>
        <taxon>Viridiplantae</taxon>
        <taxon>Streptophyta</taxon>
        <taxon>Embryophyta</taxon>
        <taxon>Tracheophyta</taxon>
        <taxon>Spermatophyta</taxon>
        <taxon>Magnoliopsida</taxon>
        <taxon>Liliopsida</taxon>
        <taxon>Poales</taxon>
        <taxon>Poaceae</taxon>
        <taxon>PACMAD clade</taxon>
        <taxon>Panicoideae</taxon>
        <taxon>Panicodae</taxon>
        <taxon>Paniceae</taxon>
        <taxon>Panicinae</taxon>
        <taxon>Panicum</taxon>
        <taxon>Panicum sect. Hiantes</taxon>
    </lineage>
</organism>
<sequence length="105" mass="11511">MESEEALSGVCCLRSLELVALPKLAGFPDSFKSAASSLEYVCIVDCKGLEKLPSFIQDFTCLKKIGISGCPALSRRCTVGSGEDYHLIRHVPVVRHYQGKTVIRH</sequence>
<dbReference type="SUPFAM" id="SSF52047">
    <property type="entry name" value="RNI-like"/>
    <property type="match status" value="1"/>
</dbReference>
<proteinExistence type="predicted"/>
<keyword evidence="2" id="KW-1185">Reference proteome</keyword>
<evidence type="ECO:0000313" key="2">
    <source>
        <dbReference type="Proteomes" id="UP000823388"/>
    </source>
</evidence>
<dbReference type="Proteomes" id="UP000823388">
    <property type="component" value="Chromosome 4K"/>
</dbReference>
<dbReference type="Gene3D" id="3.80.10.10">
    <property type="entry name" value="Ribonuclease Inhibitor"/>
    <property type="match status" value="1"/>
</dbReference>
<dbReference type="EMBL" id="CM029043">
    <property type="protein sequence ID" value="KAG2613899.1"/>
    <property type="molecule type" value="Genomic_DNA"/>
</dbReference>
<dbReference type="PANTHER" id="PTHR36766">
    <property type="entry name" value="PLANT BROAD-SPECTRUM MILDEW RESISTANCE PROTEIN RPW8"/>
    <property type="match status" value="1"/>
</dbReference>